<organism evidence="2">
    <name type="scientific">Petromyzon marinus</name>
    <name type="common">Sea lamprey</name>
    <dbReference type="NCBI Taxonomy" id="7757"/>
    <lineage>
        <taxon>Eukaryota</taxon>
        <taxon>Metazoa</taxon>
        <taxon>Chordata</taxon>
        <taxon>Craniata</taxon>
        <taxon>Vertebrata</taxon>
        <taxon>Cyclostomata</taxon>
        <taxon>Hyperoartia</taxon>
        <taxon>Petromyzontiformes</taxon>
        <taxon>Petromyzontidae</taxon>
        <taxon>Petromyzon</taxon>
    </lineage>
</organism>
<evidence type="ECO:0000256" key="1">
    <source>
        <dbReference type="ARBA" id="ARBA00007218"/>
    </source>
</evidence>
<protein>
    <submittedName>
        <fullName evidence="2">Family with sequence similarity 98 member A</fullName>
    </submittedName>
</protein>
<reference evidence="2" key="1">
    <citation type="submission" date="2025-08" db="UniProtKB">
        <authorList>
            <consortium name="Ensembl"/>
        </authorList>
    </citation>
    <scope>IDENTIFICATION</scope>
</reference>
<sequence length="311" mass="34553">YHDLELSPVTVVQCVMLNVFMSHSYKGPLLDDGALDVAVEQGATSPEFTKVCAWLTTELKAFCNLVENVNATNTPAEAETFQLEMSGFLNELGCVHSSLTSGEVTKRLLNKHNCLLLLSYLTSELQAVRMTTARSPQTQAMAQGSEVFQELKIICIILGMSKPPPNISVFQFFSGIEKKLKEAMAKVSPAHIGKPLLKKTLGPAHWEKLEIINQALVNEYEVRRKMLLKRLDVTIQSFGWSDKAKARLEVMGKVYLPKRHALLTQSGINIAHLLAAREDLSRLYKTSSGEQREHTSCAINKLSVLMGRVPD</sequence>
<dbReference type="PANTHER" id="PTHR31353:SF9">
    <property type="entry name" value="PROTEIN FAM98A"/>
    <property type="match status" value="1"/>
</dbReference>
<evidence type="ECO:0000313" key="2">
    <source>
        <dbReference type="Ensembl" id="ENSPMAP00000002563.1"/>
    </source>
</evidence>
<comment type="similarity">
    <text evidence="1">Belongs to the FAM98 family.</text>
</comment>
<dbReference type="GeneTree" id="ENSGT00440000037341"/>
<dbReference type="Ensembl" id="ENSPMAT00000002575.1">
    <property type="protein sequence ID" value="ENSPMAP00000002563.1"/>
    <property type="gene ID" value="ENSPMAG00000002346.1"/>
</dbReference>
<dbReference type="PANTHER" id="PTHR31353">
    <property type="entry name" value="FAM98"/>
    <property type="match status" value="1"/>
</dbReference>
<dbReference type="OMA" id="TEKQWFA"/>
<dbReference type="STRING" id="7757.ENSPMAP00000002563"/>
<dbReference type="GO" id="GO:0072669">
    <property type="term" value="C:tRNA-splicing ligase complex"/>
    <property type="evidence" value="ECO:0007669"/>
    <property type="project" value="TreeGrafter"/>
</dbReference>
<dbReference type="AlphaFoldDB" id="S4RBI2"/>
<name>S4RBI2_PETMA</name>
<dbReference type="HOGENOM" id="CLU_038408_1_0_1"/>
<accession>S4RBI2</accession>
<dbReference type="InterPro" id="IPR018797">
    <property type="entry name" value="FAM98"/>
</dbReference>
<dbReference type="Pfam" id="PF10239">
    <property type="entry name" value="DUF2465"/>
    <property type="match status" value="1"/>
</dbReference>
<proteinExistence type="inferred from homology"/>
<reference evidence="2" key="2">
    <citation type="submission" date="2025-09" db="UniProtKB">
        <authorList>
            <consortium name="Ensembl"/>
        </authorList>
    </citation>
    <scope>IDENTIFICATION</scope>
</reference>